<name>A0A9P9WP75_9PEZI</name>
<comment type="caution">
    <text evidence="2">The sequence shown here is derived from an EMBL/GenBank/DDBJ whole genome shotgun (WGS) entry which is preliminary data.</text>
</comment>
<dbReference type="Pfam" id="PF01266">
    <property type="entry name" value="DAO"/>
    <property type="match status" value="1"/>
</dbReference>
<dbReference type="Proteomes" id="UP000829685">
    <property type="component" value="Unassembled WGS sequence"/>
</dbReference>
<evidence type="ECO:0000259" key="1">
    <source>
        <dbReference type="Pfam" id="PF01266"/>
    </source>
</evidence>
<dbReference type="Gene3D" id="3.50.50.60">
    <property type="entry name" value="FAD/NAD(P)-binding domain"/>
    <property type="match status" value="1"/>
</dbReference>
<organism evidence="2 3">
    <name type="scientific">Neoarthrinium moseri</name>
    <dbReference type="NCBI Taxonomy" id="1658444"/>
    <lineage>
        <taxon>Eukaryota</taxon>
        <taxon>Fungi</taxon>
        <taxon>Dikarya</taxon>
        <taxon>Ascomycota</taxon>
        <taxon>Pezizomycotina</taxon>
        <taxon>Sordariomycetes</taxon>
        <taxon>Xylariomycetidae</taxon>
        <taxon>Amphisphaeriales</taxon>
        <taxon>Apiosporaceae</taxon>
        <taxon>Neoarthrinium</taxon>
    </lineage>
</organism>
<keyword evidence="3" id="KW-1185">Reference proteome</keyword>
<dbReference type="AlphaFoldDB" id="A0A9P9WP75"/>
<proteinExistence type="predicted"/>
<dbReference type="PANTHER" id="PTHR13847:SF260">
    <property type="entry name" value="FAD DEPENDENT OXIDOREDUCTASE DOMAIN-CONTAINING PROTEIN"/>
    <property type="match status" value="1"/>
</dbReference>
<dbReference type="InterPro" id="IPR006076">
    <property type="entry name" value="FAD-dep_OxRdtase"/>
</dbReference>
<dbReference type="SUPFAM" id="SSF51905">
    <property type="entry name" value="FAD/NAD(P)-binding domain"/>
    <property type="match status" value="1"/>
</dbReference>
<feature type="domain" description="FAD dependent oxidoreductase" evidence="1">
    <location>
        <begin position="36"/>
        <end position="418"/>
    </location>
</feature>
<evidence type="ECO:0000313" key="2">
    <source>
        <dbReference type="EMBL" id="KAI1873497.1"/>
    </source>
</evidence>
<dbReference type="PANTHER" id="PTHR13847">
    <property type="entry name" value="SARCOSINE DEHYDROGENASE-RELATED"/>
    <property type="match status" value="1"/>
</dbReference>
<gene>
    <name evidence="2" type="ORF">JX265_005119</name>
</gene>
<dbReference type="GO" id="GO:0005737">
    <property type="term" value="C:cytoplasm"/>
    <property type="evidence" value="ECO:0007669"/>
    <property type="project" value="TreeGrafter"/>
</dbReference>
<evidence type="ECO:0000313" key="3">
    <source>
        <dbReference type="Proteomes" id="UP000829685"/>
    </source>
</evidence>
<reference evidence="2" key="1">
    <citation type="submission" date="2021-03" db="EMBL/GenBank/DDBJ databases">
        <title>Revisited historic fungal species revealed as producer of novel bioactive compounds through whole genome sequencing and comparative genomics.</title>
        <authorList>
            <person name="Vignolle G.A."/>
            <person name="Hochenegger N."/>
            <person name="Mach R.L."/>
            <person name="Mach-Aigner A.R."/>
            <person name="Javad Rahimi M."/>
            <person name="Salim K.A."/>
            <person name="Chan C.M."/>
            <person name="Lim L.B.L."/>
            <person name="Cai F."/>
            <person name="Druzhinina I.S."/>
            <person name="U'Ren J.M."/>
            <person name="Derntl C."/>
        </authorList>
    </citation>
    <scope>NUCLEOTIDE SEQUENCE</scope>
    <source>
        <strain evidence="2">TUCIM 5799</strain>
    </source>
</reference>
<dbReference type="Gene3D" id="3.30.9.10">
    <property type="entry name" value="D-Amino Acid Oxidase, subunit A, domain 2"/>
    <property type="match status" value="1"/>
</dbReference>
<accession>A0A9P9WP75</accession>
<protein>
    <recommendedName>
        <fullName evidence="1">FAD dependent oxidoreductase domain-containing protein</fullName>
    </recommendedName>
</protein>
<sequence>MSGKLPVESPTASFWLSSPHRLHSYRSSASTPEECDIAIIGTGMAGVATAYHILGKCAEGPKPKVALFEARQACSGATGRNGGHSKTLLPSIKGYYDRYGPDLAEELVSLVSAQQRAIKSTVERENIECDLFVTRSFDAFFDPAQAITIKTWLEELRRNGAAWTQDIQWLEGPNIERVTGVKGVVAAASSPAFSFWPYKFVTSLLARVLHMGAILYTETPVEAVQGNDNGTVTLVTPRGTTRAQKVIYATNAYSSAVLPQYQGVIVPYRGQNSILVPLEKNHHGLNLAHTCNLFYSSDAVDYLVPRPDGNIVHGGAPHIYRLNSEDRNSKWFDTVDDATLIDEAVKTHFDHTMAKRFRGWEYSDANVAMTWTGIMGSTPDHLPHVGLVPGTQNQWILAGFNGAGMTTIFTTAEGVAEMVLTGKTVEETEIINAFKTTEERIATKFSRS</sequence>
<dbReference type="InterPro" id="IPR036188">
    <property type="entry name" value="FAD/NAD-bd_sf"/>
</dbReference>
<dbReference type="EMBL" id="JAFIMR010000010">
    <property type="protein sequence ID" value="KAI1873497.1"/>
    <property type="molecule type" value="Genomic_DNA"/>
</dbReference>